<evidence type="ECO:0000313" key="2">
    <source>
        <dbReference type="EMBL" id="RKR04140.1"/>
    </source>
</evidence>
<dbReference type="OrthoDB" id="9957914at2"/>
<feature type="transmembrane region" description="Helical" evidence="1">
    <location>
        <begin position="51"/>
        <end position="70"/>
    </location>
</feature>
<keyword evidence="1" id="KW-0812">Transmembrane</keyword>
<gene>
    <name evidence="2" type="ORF">C7435_0584</name>
</gene>
<keyword evidence="1" id="KW-0472">Membrane</keyword>
<accession>A0A495DNA2</accession>
<dbReference type="EMBL" id="RBIM01000001">
    <property type="protein sequence ID" value="RKR04140.1"/>
    <property type="molecule type" value="Genomic_DNA"/>
</dbReference>
<dbReference type="Proteomes" id="UP000273675">
    <property type="component" value="Unassembled WGS sequence"/>
</dbReference>
<keyword evidence="1" id="KW-1133">Transmembrane helix</keyword>
<comment type="caution">
    <text evidence="2">The sequence shown here is derived from an EMBL/GenBank/DDBJ whole genome shotgun (WGS) entry which is preliminary data.</text>
</comment>
<feature type="transmembrane region" description="Helical" evidence="1">
    <location>
        <begin position="116"/>
        <end position="137"/>
    </location>
</feature>
<name>A0A495DNA2_9PROT</name>
<evidence type="ECO:0000313" key="3">
    <source>
        <dbReference type="Proteomes" id="UP000273675"/>
    </source>
</evidence>
<protein>
    <submittedName>
        <fullName evidence="2">Uncharacterized protein</fullName>
    </submittedName>
</protein>
<sequence>MFKNFIQLAFTIAIGAIWVYLAGATAPEGTCEAARNGLQCMVLEVSAVPKLITMLGIYALAVLFFVITALRQNRKVGHSKKGRIRRYRHAEEYLVEKGKLSHEALIEYHREYKWEAYSGIALSAAMVVAALVIQGDATGVAPFAEAELALWNAGILAIAGAMMAAAEIVHTNTLSPMVPIRTRLKVVGRSIVVAGIGVSLAVSSVFAFIGLAAPFIAVLGTLLFFFLGLWLQSARSIPRDEMLEQFQLDEDEWNELVKRVDTGKRSD</sequence>
<dbReference type="RefSeq" id="WP_147422613.1">
    <property type="nucleotide sequence ID" value="NZ_RBIM01000001.1"/>
</dbReference>
<feature type="transmembrane region" description="Helical" evidence="1">
    <location>
        <begin position="190"/>
        <end position="209"/>
    </location>
</feature>
<organism evidence="2 3">
    <name type="scientific">Maricaulis maris</name>
    <dbReference type="NCBI Taxonomy" id="74318"/>
    <lineage>
        <taxon>Bacteria</taxon>
        <taxon>Pseudomonadati</taxon>
        <taxon>Pseudomonadota</taxon>
        <taxon>Alphaproteobacteria</taxon>
        <taxon>Maricaulales</taxon>
        <taxon>Maricaulaceae</taxon>
        <taxon>Maricaulis</taxon>
    </lineage>
</organism>
<dbReference type="AlphaFoldDB" id="A0A495DNA2"/>
<feature type="transmembrane region" description="Helical" evidence="1">
    <location>
        <begin position="215"/>
        <end position="232"/>
    </location>
</feature>
<reference evidence="2 3" key="1">
    <citation type="submission" date="2018-10" db="EMBL/GenBank/DDBJ databases">
        <title>Genomic Encyclopedia of Type Strains, Phase IV (KMG-IV): sequencing the most valuable type-strain genomes for metagenomic binning, comparative biology and taxonomic classification.</title>
        <authorList>
            <person name="Goeker M."/>
        </authorList>
    </citation>
    <scope>NUCLEOTIDE SEQUENCE [LARGE SCALE GENOMIC DNA]</scope>
    <source>
        <strain evidence="2 3">DSM 4734</strain>
    </source>
</reference>
<evidence type="ECO:0000256" key="1">
    <source>
        <dbReference type="SAM" id="Phobius"/>
    </source>
</evidence>
<proteinExistence type="predicted"/>
<feature type="transmembrane region" description="Helical" evidence="1">
    <location>
        <begin position="149"/>
        <end position="169"/>
    </location>
</feature>